<dbReference type="SUPFAM" id="SSF50814">
    <property type="entry name" value="Lipocalins"/>
    <property type="match status" value="1"/>
</dbReference>
<evidence type="ECO:0000313" key="2">
    <source>
        <dbReference type="Proteomes" id="UP000035681"/>
    </source>
</evidence>
<name>A0A0K0DW99_STRER</name>
<dbReference type="CDD" id="cd00742">
    <property type="entry name" value="FABP"/>
    <property type="match status" value="1"/>
</dbReference>
<proteinExistence type="inferred from homology"/>
<dbReference type="Gene3D" id="2.40.128.20">
    <property type="match status" value="1"/>
</dbReference>
<accession>A0A0K0DW99</accession>
<reference evidence="3" key="1">
    <citation type="submission" date="2015-08" db="UniProtKB">
        <authorList>
            <consortium name="WormBaseParasite"/>
        </authorList>
    </citation>
    <scope>IDENTIFICATION</scope>
</reference>
<evidence type="ECO:0000256" key="1">
    <source>
        <dbReference type="ARBA" id="ARBA00008390"/>
    </source>
</evidence>
<dbReference type="STRING" id="6248.A0A0K0DW99"/>
<evidence type="ECO:0000313" key="3">
    <source>
        <dbReference type="WBParaSite" id="SSTP_0000151500.1"/>
    </source>
</evidence>
<organism evidence="3">
    <name type="scientific">Strongyloides stercoralis</name>
    <name type="common">Threadworm</name>
    <dbReference type="NCBI Taxonomy" id="6248"/>
    <lineage>
        <taxon>Eukaryota</taxon>
        <taxon>Metazoa</taxon>
        <taxon>Ecdysozoa</taxon>
        <taxon>Nematoda</taxon>
        <taxon>Chromadorea</taxon>
        <taxon>Rhabditida</taxon>
        <taxon>Tylenchina</taxon>
        <taxon>Panagrolaimomorpha</taxon>
        <taxon>Strongyloidoidea</taxon>
        <taxon>Strongyloididae</taxon>
        <taxon>Strongyloides</taxon>
    </lineage>
</organism>
<dbReference type="Proteomes" id="UP000035681">
    <property type="component" value="Unplaced"/>
</dbReference>
<dbReference type="WBParaSite" id="TCONS_00006153.p1">
    <property type="protein sequence ID" value="TCONS_00006153.p1"/>
    <property type="gene ID" value="XLOC_004331"/>
</dbReference>
<protein>
    <submittedName>
        <fullName evidence="3">Lipocalin-like domain-containing protein</fullName>
    </submittedName>
    <submittedName>
        <fullName evidence="4">Lipocalin/cytosolic fatty-acid binding domain-containing protein</fullName>
    </submittedName>
</protein>
<dbReference type="InterPro" id="IPR031259">
    <property type="entry name" value="ILBP"/>
</dbReference>
<dbReference type="PANTHER" id="PTHR11955">
    <property type="entry name" value="FATTY ACID BINDING PROTEIN"/>
    <property type="match status" value="1"/>
</dbReference>
<evidence type="ECO:0000313" key="4">
    <source>
        <dbReference type="WBParaSite" id="TCONS_00006153.p1"/>
    </source>
</evidence>
<dbReference type="WBParaSite" id="SSTP_0000151500.1">
    <property type="protein sequence ID" value="SSTP_0000151500.1"/>
    <property type="gene ID" value="SSTP_0000151500"/>
</dbReference>
<sequence>MSLNEKQKKLIGNWRLEKNGDNYGEYLDAIEIGVFKKTLALSIAPDVIINVDPSDCNKWNCSVVSPFKNKTWNFILNNKKEDVTIDDRVFYITVTLTENGEMIEKQEIVPNNLTTGIPSIITRYVNDEGQLVVKCQAKDVTAYRYYKDCFIGGSNSSYNQLLASGNILSP</sequence>
<dbReference type="GO" id="GO:0008289">
    <property type="term" value="F:lipid binding"/>
    <property type="evidence" value="ECO:0007669"/>
    <property type="project" value="InterPro"/>
</dbReference>
<dbReference type="AlphaFoldDB" id="A0A0K0DW99"/>
<dbReference type="InterPro" id="IPR012674">
    <property type="entry name" value="Calycin"/>
</dbReference>
<keyword evidence="2" id="KW-1185">Reference proteome</keyword>
<comment type="similarity">
    <text evidence="1">Belongs to the calycin superfamily. Fatty-acid binding protein (FABP) family.</text>
</comment>